<evidence type="ECO:0000256" key="1">
    <source>
        <dbReference type="SAM" id="MobiDB-lite"/>
    </source>
</evidence>
<dbReference type="Pfam" id="PF09365">
    <property type="entry name" value="DUF2461"/>
    <property type="match status" value="2"/>
</dbReference>
<gene>
    <name evidence="2" type="ORF">FE257_001244</name>
</gene>
<feature type="region of interest" description="Disordered" evidence="1">
    <location>
        <begin position="1"/>
        <end position="91"/>
    </location>
</feature>
<evidence type="ECO:0000313" key="2">
    <source>
        <dbReference type="EMBL" id="KAF9884754.1"/>
    </source>
</evidence>
<keyword evidence="3" id="KW-1185">Reference proteome</keyword>
<dbReference type="EMBL" id="VCAU01000112">
    <property type="protein sequence ID" value="KAF9884754.1"/>
    <property type="molecule type" value="Genomic_DNA"/>
</dbReference>
<sequence>MPRRSSRAVPASPAPAPKRRASGRLSTASQTEPKRQKSNTTTARPVRSTQKKSKYFEDKSSESDSASDHEEDPTSDYDGHGTSPDVASDESAINQTTVKSNGGVESETAVLEGKQLWKEGVKAGLGPGKEVFIQKPKAREPGNVPYKDDTLHPNTFLFLQDLTENNERAWLKAHDPDYRASKRDWETWVETFSEHIMEVDSTIPELPAKDLVFRIHRDIRFSKNPTPYKTHFSAACQERMPPMGIFICGPGPSSKPCVSLLQQLLDPTTSLYDIDHDVGAGIWQPEADRLALIREDIDRNSHGLKAVLNEEGIRREFFNGIPDNEEQAVKAFVNQNKESALKTRPKGYDHDNENIQLLRLRSFTIGKALSDGELLSPDAQTRIAPLIGILEIFVSYLP</sequence>
<reference evidence="2" key="2">
    <citation type="submission" date="2020-02" db="EMBL/GenBank/DDBJ databases">
        <authorList>
            <person name="Gilchrist C.L.M."/>
            <person name="Chooi Y.-H."/>
        </authorList>
    </citation>
    <scope>NUCLEOTIDE SEQUENCE</scope>
    <source>
        <strain evidence="2">MST-FP2251</strain>
    </source>
</reference>
<dbReference type="Proteomes" id="UP001194746">
    <property type="component" value="Unassembled WGS sequence"/>
</dbReference>
<comment type="caution">
    <text evidence="2">The sequence shown here is derived from an EMBL/GenBank/DDBJ whole genome shotgun (WGS) entry which is preliminary data.</text>
</comment>
<name>A0AAD4CE11_ASPNN</name>
<dbReference type="PANTHER" id="PTHR36452">
    <property type="entry name" value="CHROMOSOME 12, WHOLE GENOME SHOTGUN SEQUENCE"/>
    <property type="match status" value="1"/>
</dbReference>
<accession>A0AAD4CE11</accession>
<dbReference type="AlphaFoldDB" id="A0AAD4CE11"/>
<protein>
    <submittedName>
        <fullName evidence="2">Uncharacterized protein</fullName>
    </submittedName>
</protein>
<proteinExistence type="predicted"/>
<dbReference type="PANTHER" id="PTHR36452:SF1">
    <property type="entry name" value="DUF2461 DOMAIN-CONTAINING PROTEIN"/>
    <property type="match status" value="1"/>
</dbReference>
<reference evidence="2" key="1">
    <citation type="journal article" date="2019" name="Beilstein J. Org. Chem.">
        <title>Nanangenines: drimane sesquiterpenoids as the dominant metabolite cohort of a novel Australian fungus, Aspergillus nanangensis.</title>
        <authorList>
            <person name="Lacey H.J."/>
            <person name="Gilchrist C.L.M."/>
            <person name="Crombie A."/>
            <person name="Kalaitzis J.A."/>
            <person name="Vuong D."/>
            <person name="Rutledge P.J."/>
            <person name="Turner P."/>
            <person name="Pitt J.I."/>
            <person name="Lacey E."/>
            <person name="Chooi Y.H."/>
            <person name="Piggott A.M."/>
        </authorList>
    </citation>
    <scope>NUCLEOTIDE SEQUENCE</scope>
    <source>
        <strain evidence="2">MST-FP2251</strain>
    </source>
</reference>
<organism evidence="2 3">
    <name type="scientific">Aspergillus nanangensis</name>
    <dbReference type="NCBI Taxonomy" id="2582783"/>
    <lineage>
        <taxon>Eukaryota</taxon>
        <taxon>Fungi</taxon>
        <taxon>Dikarya</taxon>
        <taxon>Ascomycota</taxon>
        <taxon>Pezizomycotina</taxon>
        <taxon>Eurotiomycetes</taxon>
        <taxon>Eurotiomycetidae</taxon>
        <taxon>Eurotiales</taxon>
        <taxon>Aspergillaceae</taxon>
        <taxon>Aspergillus</taxon>
        <taxon>Aspergillus subgen. Circumdati</taxon>
    </lineage>
</organism>
<evidence type="ECO:0000313" key="3">
    <source>
        <dbReference type="Proteomes" id="UP001194746"/>
    </source>
</evidence>
<dbReference type="InterPro" id="IPR012808">
    <property type="entry name" value="CHP02453"/>
</dbReference>
<feature type="compositionally biased region" description="Basic and acidic residues" evidence="1">
    <location>
        <begin position="54"/>
        <end position="68"/>
    </location>
</feature>